<reference evidence="5" key="1">
    <citation type="journal article" date="2014" name="Int. J. Syst. Evol. Microbiol.">
        <title>Complete genome of a new Firmicutes species belonging to the dominant human colonic microbiota ('Ruminococcus bicirculans') reveals two chromosomes and a selective capacity to utilize plant glucans.</title>
        <authorList>
            <consortium name="NISC Comparative Sequencing Program"/>
            <person name="Wegmann U."/>
            <person name="Louis P."/>
            <person name="Goesmann A."/>
            <person name="Henrissat B."/>
            <person name="Duncan S.H."/>
            <person name="Flint H.J."/>
        </authorList>
    </citation>
    <scope>NUCLEOTIDE SEQUENCE</scope>
    <source>
        <strain evidence="5">CGMCC 1.18437</strain>
    </source>
</reference>
<evidence type="ECO:0000256" key="3">
    <source>
        <dbReference type="RuleBase" id="RU361235"/>
    </source>
</evidence>
<organism evidence="6 7">
    <name type="scientific">Deinococcus metalli</name>
    <dbReference type="NCBI Taxonomy" id="1141878"/>
    <lineage>
        <taxon>Bacteria</taxon>
        <taxon>Thermotogati</taxon>
        <taxon>Deinococcota</taxon>
        <taxon>Deinococci</taxon>
        <taxon>Deinococcales</taxon>
        <taxon>Deinococcaceae</taxon>
        <taxon>Deinococcus</taxon>
    </lineage>
</organism>
<dbReference type="EMBL" id="BNAJ01000002">
    <property type="protein sequence ID" value="GHF36117.1"/>
    <property type="molecule type" value="Genomic_DNA"/>
</dbReference>
<evidence type="ECO:0000313" key="5">
    <source>
        <dbReference type="EMBL" id="GHF36117.1"/>
    </source>
</evidence>
<reference evidence="8" key="2">
    <citation type="journal article" date="2019" name="Int. J. Syst. Evol. Microbiol.">
        <title>The Global Catalogue of Microorganisms (GCM) 10K type strain sequencing project: providing services to taxonomists for standard genome sequencing and annotation.</title>
        <authorList>
            <consortium name="The Broad Institute Genomics Platform"/>
            <consortium name="The Broad Institute Genome Sequencing Center for Infectious Disease"/>
            <person name="Wu L."/>
            <person name="Ma J."/>
        </authorList>
    </citation>
    <scope>NUCLEOTIDE SEQUENCE [LARGE SCALE GENOMIC DNA]</scope>
    <source>
        <strain evidence="8">CGMCC 1.18437</strain>
    </source>
</reference>
<feature type="domain" description="Carboxylesterase type B" evidence="4">
    <location>
        <begin position="339"/>
        <end position="455"/>
    </location>
</feature>
<evidence type="ECO:0000259" key="4">
    <source>
        <dbReference type="Pfam" id="PF00135"/>
    </source>
</evidence>
<accession>A0A7W8KG36</accession>
<keyword evidence="8" id="KW-1185">Reference proteome</keyword>
<keyword evidence="2 3" id="KW-0378">Hydrolase</keyword>
<protein>
    <recommendedName>
        <fullName evidence="3">Carboxylic ester hydrolase</fullName>
        <ecNumber evidence="3">3.1.1.-</ecNumber>
    </recommendedName>
</protein>
<proteinExistence type="inferred from homology"/>
<dbReference type="AlphaFoldDB" id="A0A7W8KG36"/>
<dbReference type="EC" id="3.1.1.-" evidence="3"/>
<evidence type="ECO:0000313" key="7">
    <source>
        <dbReference type="Proteomes" id="UP000539473"/>
    </source>
</evidence>
<dbReference type="InterPro" id="IPR029058">
    <property type="entry name" value="AB_hydrolase_fold"/>
</dbReference>
<evidence type="ECO:0000256" key="2">
    <source>
        <dbReference type="ARBA" id="ARBA00022801"/>
    </source>
</evidence>
<dbReference type="Proteomes" id="UP000619376">
    <property type="component" value="Unassembled WGS sequence"/>
</dbReference>
<dbReference type="Pfam" id="PF00135">
    <property type="entry name" value="COesterase"/>
    <property type="match status" value="2"/>
</dbReference>
<evidence type="ECO:0000313" key="6">
    <source>
        <dbReference type="EMBL" id="MBB5375914.1"/>
    </source>
</evidence>
<evidence type="ECO:0000256" key="1">
    <source>
        <dbReference type="ARBA" id="ARBA00005964"/>
    </source>
</evidence>
<reference evidence="5" key="4">
    <citation type="submission" date="2024-05" db="EMBL/GenBank/DDBJ databases">
        <authorList>
            <person name="Sun Q."/>
            <person name="Zhou Y."/>
        </authorList>
    </citation>
    <scope>NUCLEOTIDE SEQUENCE</scope>
    <source>
        <strain evidence="5">CGMCC 1.18437</strain>
    </source>
</reference>
<dbReference type="SUPFAM" id="SSF53474">
    <property type="entry name" value="alpha/beta-Hydrolases"/>
    <property type="match status" value="1"/>
</dbReference>
<name>A0A7W8KG36_9DEIO</name>
<comment type="caution">
    <text evidence="6">The sequence shown here is derived from an EMBL/GenBank/DDBJ whole genome shotgun (WGS) entry which is preliminary data.</text>
</comment>
<comment type="similarity">
    <text evidence="1 3">Belongs to the type-B carboxylesterase/lipase family.</text>
</comment>
<reference evidence="6 7" key="3">
    <citation type="submission" date="2020-08" db="EMBL/GenBank/DDBJ databases">
        <title>Genomic Encyclopedia of Type Strains, Phase IV (KMG-IV): sequencing the most valuable type-strain genomes for metagenomic binning, comparative biology and taxonomic classification.</title>
        <authorList>
            <person name="Goeker M."/>
        </authorList>
    </citation>
    <scope>NUCLEOTIDE SEQUENCE [LARGE SCALE GENOMIC DNA]</scope>
    <source>
        <strain evidence="6 7">DSM 27521</strain>
    </source>
</reference>
<dbReference type="Gene3D" id="3.40.50.1820">
    <property type="entry name" value="alpha/beta hydrolase"/>
    <property type="match status" value="1"/>
</dbReference>
<feature type="domain" description="Carboxylesterase type B" evidence="4">
    <location>
        <begin position="2"/>
        <end position="300"/>
    </location>
</feature>
<sequence>MNVFRGLPFAAPPVGPLRFRPPQPAVPWSAPRAATAFGPECAHVVVGLFSDGQGGTVDGQEDCLYLNVYVPAEPASEPRPVMVWIHGGAFTSGAGSLYDASVFARTHGVVVVTTNYRLGALGFLALADLSAESGGTSGNVGLMDQQAALGWVKANIRAFGGDPARVTIAGESAGGMSVCAHLASPTSAGLFQGAIIQSGLCASPGNTVTEPEAERRNVAWAARVGCRTDVLACLRARDAATLLKTAVPGLRPLANLVWSPVYGTPTLPRPLLDAYRSGQFNRVPVLVGTNHDEGRVFVVLASPRGNPISLPLYWGGAGLLTGAGKVSQVLKAYPGRAPGTPALAFATLFTDAVFSCPAVQVSTALSAHVPVYAFEFNDPQAVTTLKVPPGLTSLGAFHGSSLVYVFQTRLSGLADPAAFTPAQRALANDFGSAWAAFVKTGRPASQAAWPPFDPALGNVEVFMPGGAAQRTDVATDHQCGLWSSLGLK</sequence>
<dbReference type="PANTHER" id="PTHR43918">
    <property type="entry name" value="ACETYLCHOLINESTERASE"/>
    <property type="match status" value="1"/>
</dbReference>
<dbReference type="InterPro" id="IPR019819">
    <property type="entry name" value="Carboxylesterase_B_CS"/>
</dbReference>
<dbReference type="PROSITE" id="PS00941">
    <property type="entry name" value="CARBOXYLESTERASE_B_2"/>
    <property type="match status" value="1"/>
</dbReference>
<dbReference type="Proteomes" id="UP000539473">
    <property type="component" value="Unassembled WGS sequence"/>
</dbReference>
<dbReference type="InterPro" id="IPR019826">
    <property type="entry name" value="Carboxylesterase_B_AS"/>
</dbReference>
<dbReference type="PROSITE" id="PS00122">
    <property type="entry name" value="CARBOXYLESTERASE_B_1"/>
    <property type="match status" value="1"/>
</dbReference>
<evidence type="ECO:0000313" key="8">
    <source>
        <dbReference type="Proteomes" id="UP000619376"/>
    </source>
</evidence>
<dbReference type="InterPro" id="IPR050654">
    <property type="entry name" value="AChE-related_enzymes"/>
</dbReference>
<dbReference type="EMBL" id="JACHFK010000002">
    <property type="protein sequence ID" value="MBB5375914.1"/>
    <property type="molecule type" value="Genomic_DNA"/>
</dbReference>
<dbReference type="GO" id="GO:0052689">
    <property type="term" value="F:carboxylic ester hydrolase activity"/>
    <property type="evidence" value="ECO:0007669"/>
    <property type="project" value="TreeGrafter"/>
</dbReference>
<dbReference type="InterPro" id="IPR002018">
    <property type="entry name" value="CarbesteraseB"/>
</dbReference>
<dbReference type="PANTHER" id="PTHR43918:SF4">
    <property type="entry name" value="CARBOXYLIC ESTER HYDROLASE"/>
    <property type="match status" value="1"/>
</dbReference>
<gene>
    <name evidence="5" type="ORF">GCM10017781_10890</name>
    <name evidence="6" type="ORF">HNQ07_001371</name>
</gene>